<dbReference type="KEGG" id="fil:BN1229_v1_3760"/>
<reference evidence="2" key="1">
    <citation type="submission" date="2015-02" db="EMBL/GenBank/DDBJ databases">
        <authorList>
            <person name="Chooi Y.-H."/>
        </authorList>
    </citation>
    <scope>NUCLEOTIDE SEQUENCE [LARGE SCALE GENOMIC DNA]</scope>
    <source>
        <strain evidence="2">strain Y</strain>
    </source>
</reference>
<accession>A0A0D6JKU6</accession>
<evidence type="ECO:0000313" key="1">
    <source>
        <dbReference type="EMBL" id="CPR22317.1"/>
    </source>
</evidence>
<proteinExistence type="predicted"/>
<protein>
    <submittedName>
        <fullName evidence="1">Uncharacterized protein</fullName>
    </submittedName>
</protein>
<keyword evidence="2" id="KW-1185">Reference proteome</keyword>
<name>A0A0D6JKU6_9HYPH</name>
<dbReference type="KEGG" id="fiy:BN1229_v1_3750"/>
<dbReference type="AlphaFoldDB" id="A0A0D6JKU6"/>
<dbReference type="EMBL" id="LN829119">
    <property type="protein sequence ID" value="CPR22317.1"/>
    <property type="molecule type" value="Genomic_DNA"/>
</dbReference>
<dbReference type="Proteomes" id="UP000033187">
    <property type="component" value="Chromosome 1"/>
</dbReference>
<organism evidence="1 2">
    <name type="scientific">Candidatus Filomicrobium marinum</name>
    <dbReference type="NCBI Taxonomy" id="1608628"/>
    <lineage>
        <taxon>Bacteria</taxon>
        <taxon>Pseudomonadati</taxon>
        <taxon>Pseudomonadota</taxon>
        <taxon>Alphaproteobacteria</taxon>
        <taxon>Hyphomicrobiales</taxon>
        <taxon>Hyphomicrobiaceae</taxon>
        <taxon>Filomicrobium</taxon>
    </lineage>
</organism>
<gene>
    <name evidence="1" type="ORF">YBN1229_v1_3750</name>
</gene>
<sequence length="48" mass="5131">MNSVRFLGGQFQNTDIDKITSSSLDLIVVDHALGDPGFVVANAHDVES</sequence>
<evidence type="ECO:0000313" key="2">
    <source>
        <dbReference type="Proteomes" id="UP000033187"/>
    </source>
</evidence>